<evidence type="ECO:0000313" key="2">
    <source>
        <dbReference type="Proteomes" id="UP000436284"/>
    </source>
</evidence>
<dbReference type="Pfam" id="PF08807">
    <property type="entry name" value="DUF1798"/>
    <property type="match status" value="1"/>
</dbReference>
<keyword evidence="2" id="KW-1185">Reference proteome</keyword>
<sequence>MSRNASFEKLRELLDEVDHRYSMAREGYKFDFETEIKPFLDRNKVLVEQIEDVDTDFRFNPVTREKVVEEFMELLMACHEKRFSLKLYKEKYKFVNMWLAHTEREGLIR</sequence>
<dbReference type="InterPro" id="IPR014913">
    <property type="entry name" value="YppE-like"/>
</dbReference>
<name>A0A6N8U3P6_9STAP</name>
<gene>
    <name evidence="1" type="ORF">GQ671_03135</name>
</gene>
<reference evidence="1 2" key="1">
    <citation type="submission" date="2019-12" db="EMBL/GenBank/DDBJ databases">
        <title>Salinicoccus cyprini sp. nov., isolated from gastro-intestinal tract of mirror carp, Cyprinus carpio var. specularis, collected from Gobind Sagar Reservoir, Himachal Pradesh, India.</title>
        <authorList>
            <person name="Talwar C."/>
            <person name="Singh A.K."/>
            <person name="Lal R."/>
            <person name="Negi R.K."/>
        </authorList>
    </citation>
    <scope>NUCLEOTIDE SEQUENCE [LARGE SCALE GENOMIC DNA]</scope>
    <source>
        <strain evidence="1 2">J-82</strain>
    </source>
</reference>
<dbReference type="Gene3D" id="1.20.120.440">
    <property type="entry name" value="YppE-like"/>
    <property type="match status" value="1"/>
</dbReference>
<evidence type="ECO:0000313" key="1">
    <source>
        <dbReference type="EMBL" id="MXQ50299.1"/>
    </source>
</evidence>
<organism evidence="1 2">
    <name type="scientific">Salinicoccus hispanicus</name>
    <dbReference type="NCBI Taxonomy" id="157225"/>
    <lineage>
        <taxon>Bacteria</taxon>
        <taxon>Bacillati</taxon>
        <taxon>Bacillota</taxon>
        <taxon>Bacilli</taxon>
        <taxon>Bacillales</taxon>
        <taxon>Staphylococcaceae</taxon>
        <taxon>Salinicoccus</taxon>
    </lineage>
</organism>
<dbReference type="RefSeq" id="WP_160652563.1">
    <property type="nucleotide sequence ID" value="NZ_JBHRWU010000001.1"/>
</dbReference>
<dbReference type="InterPro" id="IPR023351">
    <property type="entry name" value="YppE-like_sf"/>
</dbReference>
<proteinExistence type="predicted"/>
<dbReference type="OrthoDB" id="2389708at2"/>
<comment type="caution">
    <text evidence="1">The sequence shown here is derived from an EMBL/GenBank/DDBJ whole genome shotgun (WGS) entry which is preliminary data.</text>
</comment>
<dbReference type="SUPFAM" id="SSF140415">
    <property type="entry name" value="YppE-like"/>
    <property type="match status" value="1"/>
</dbReference>
<dbReference type="Proteomes" id="UP000436284">
    <property type="component" value="Unassembled WGS sequence"/>
</dbReference>
<dbReference type="EMBL" id="WUUK01000001">
    <property type="protein sequence ID" value="MXQ50299.1"/>
    <property type="molecule type" value="Genomic_DNA"/>
</dbReference>
<accession>A0A6N8U3P6</accession>
<dbReference type="AlphaFoldDB" id="A0A6N8U3P6"/>
<protein>
    <submittedName>
        <fullName evidence="1">DUF1798 family protein</fullName>
    </submittedName>
</protein>